<evidence type="ECO:0000313" key="3">
    <source>
        <dbReference type="Proteomes" id="UP000053144"/>
    </source>
</evidence>
<dbReference type="Gramene" id="KOM37556">
    <property type="protein sequence ID" value="KOM37556"/>
    <property type="gene ID" value="LR48_Vigan03g093800"/>
</dbReference>
<organism evidence="2 3">
    <name type="scientific">Phaseolus angularis</name>
    <name type="common">Azuki bean</name>
    <name type="synonym">Vigna angularis</name>
    <dbReference type="NCBI Taxonomy" id="3914"/>
    <lineage>
        <taxon>Eukaryota</taxon>
        <taxon>Viridiplantae</taxon>
        <taxon>Streptophyta</taxon>
        <taxon>Embryophyta</taxon>
        <taxon>Tracheophyta</taxon>
        <taxon>Spermatophyta</taxon>
        <taxon>Magnoliopsida</taxon>
        <taxon>eudicotyledons</taxon>
        <taxon>Gunneridae</taxon>
        <taxon>Pentapetalae</taxon>
        <taxon>rosids</taxon>
        <taxon>fabids</taxon>
        <taxon>Fabales</taxon>
        <taxon>Fabaceae</taxon>
        <taxon>Papilionoideae</taxon>
        <taxon>50 kb inversion clade</taxon>
        <taxon>NPAAA clade</taxon>
        <taxon>indigoferoid/millettioid clade</taxon>
        <taxon>Phaseoleae</taxon>
        <taxon>Vigna</taxon>
    </lineage>
</organism>
<sequence length="117" mass="13703">MFEWKRCSNWKSGIRDGAEPSIEHGVFGGWVDPEFESAGEFKELVWRIMENARRVNLSDYFPLLKPFDLQDVMGHVAVSYVRLYDIFDRMIRKRVTKKDFLDVLAGRKKATMAVENL</sequence>
<evidence type="ECO:0000313" key="2">
    <source>
        <dbReference type="EMBL" id="KOM37556.1"/>
    </source>
</evidence>
<evidence type="ECO:0000256" key="1">
    <source>
        <dbReference type="ARBA" id="ARBA00010617"/>
    </source>
</evidence>
<dbReference type="PANTHER" id="PTHR47950:SF44">
    <property type="entry name" value="CYTOCHROME P450, FAMILY 76, SUBFAMILY C, POLYPEPTIDE 5-RELATED"/>
    <property type="match status" value="1"/>
</dbReference>
<dbReference type="GO" id="GO:0020037">
    <property type="term" value="F:heme binding"/>
    <property type="evidence" value="ECO:0007669"/>
    <property type="project" value="InterPro"/>
</dbReference>
<dbReference type="EMBL" id="CM003373">
    <property type="protein sequence ID" value="KOM37556.1"/>
    <property type="molecule type" value="Genomic_DNA"/>
</dbReference>
<comment type="similarity">
    <text evidence="1">Belongs to the cytochrome P450 family.</text>
</comment>
<name>A0A0L9U455_PHAAN</name>
<dbReference type="Proteomes" id="UP000053144">
    <property type="component" value="Chromosome 3"/>
</dbReference>
<accession>A0A0L9U455</accession>
<protein>
    <submittedName>
        <fullName evidence="2">Uncharacterized protein</fullName>
    </submittedName>
</protein>
<dbReference type="GO" id="GO:0016705">
    <property type="term" value="F:oxidoreductase activity, acting on paired donors, with incorporation or reduction of molecular oxygen"/>
    <property type="evidence" value="ECO:0007669"/>
    <property type="project" value="InterPro"/>
</dbReference>
<reference evidence="3" key="1">
    <citation type="journal article" date="2015" name="Proc. Natl. Acad. Sci. U.S.A.">
        <title>Genome sequencing of adzuki bean (Vigna angularis) provides insight into high starch and low fat accumulation and domestication.</title>
        <authorList>
            <person name="Yang K."/>
            <person name="Tian Z."/>
            <person name="Chen C."/>
            <person name="Luo L."/>
            <person name="Zhao B."/>
            <person name="Wang Z."/>
            <person name="Yu L."/>
            <person name="Li Y."/>
            <person name="Sun Y."/>
            <person name="Li W."/>
            <person name="Chen Y."/>
            <person name="Li Y."/>
            <person name="Zhang Y."/>
            <person name="Ai D."/>
            <person name="Zhao J."/>
            <person name="Shang C."/>
            <person name="Ma Y."/>
            <person name="Wu B."/>
            <person name="Wang M."/>
            <person name="Gao L."/>
            <person name="Sun D."/>
            <person name="Zhang P."/>
            <person name="Guo F."/>
            <person name="Wang W."/>
            <person name="Li Y."/>
            <person name="Wang J."/>
            <person name="Varshney R.K."/>
            <person name="Wang J."/>
            <person name="Ling H.Q."/>
            <person name="Wan P."/>
        </authorList>
    </citation>
    <scope>NUCLEOTIDE SEQUENCE</scope>
    <source>
        <strain evidence="3">cv. Jingnong 6</strain>
    </source>
</reference>
<proteinExistence type="inferred from homology"/>
<dbReference type="SUPFAM" id="SSF48264">
    <property type="entry name" value="Cytochrome P450"/>
    <property type="match status" value="1"/>
</dbReference>
<gene>
    <name evidence="2" type="ORF">LR48_Vigan03g093800</name>
</gene>
<dbReference type="GO" id="GO:0004497">
    <property type="term" value="F:monooxygenase activity"/>
    <property type="evidence" value="ECO:0007669"/>
    <property type="project" value="InterPro"/>
</dbReference>
<dbReference type="PANTHER" id="PTHR47950">
    <property type="entry name" value="CYTOCHROME P450, FAMILY 76, SUBFAMILY C, POLYPEPTIDE 5-RELATED"/>
    <property type="match status" value="1"/>
</dbReference>
<dbReference type="AlphaFoldDB" id="A0A0L9U455"/>
<dbReference type="GO" id="GO:0005506">
    <property type="term" value="F:iron ion binding"/>
    <property type="evidence" value="ECO:0007669"/>
    <property type="project" value="InterPro"/>
</dbReference>
<dbReference type="InterPro" id="IPR036396">
    <property type="entry name" value="Cyt_P450_sf"/>
</dbReference>